<organism evidence="5 6">
    <name type="scientific">Providencia rettgeri</name>
    <dbReference type="NCBI Taxonomy" id="587"/>
    <lineage>
        <taxon>Bacteria</taxon>
        <taxon>Pseudomonadati</taxon>
        <taxon>Pseudomonadota</taxon>
        <taxon>Gammaproteobacteria</taxon>
        <taxon>Enterobacterales</taxon>
        <taxon>Morganellaceae</taxon>
        <taxon>Providencia</taxon>
    </lineage>
</organism>
<dbReference type="EMBL" id="UGTZ01000001">
    <property type="protein sequence ID" value="SUC31620.1"/>
    <property type="molecule type" value="Genomic_DNA"/>
</dbReference>
<evidence type="ECO:0000259" key="4">
    <source>
        <dbReference type="Pfam" id="PF09223"/>
    </source>
</evidence>
<dbReference type="GO" id="GO:0008270">
    <property type="term" value="F:zinc ion binding"/>
    <property type="evidence" value="ECO:0007669"/>
    <property type="project" value="InterPro"/>
</dbReference>
<dbReference type="SUPFAM" id="SSF50814">
    <property type="entry name" value="Lipocalins"/>
    <property type="match status" value="1"/>
</dbReference>
<evidence type="ECO:0000256" key="3">
    <source>
        <dbReference type="SAM" id="SignalP"/>
    </source>
</evidence>
<evidence type="ECO:0000256" key="2">
    <source>
        <dbReference type="ARBA" id="ARBA00022833"/>
    </source>
</evidence>
<name>A0A1B8SRH7_PRORE</name>
<dbReference type="InterPro" id="IPR015304">
    <property type="entry name" value="ZinT_dom"/>
</dbReference>
<feature type="signal peptide" evidence="3">
    <location>
        <begin position="1"/>
        <end position="24"/>
    </location>
</feature>
<gene>
    <name evidence="5" type="primary">zinT</name>
    <name evidence="5" type="ORF">NCTC11801_02572</name>
</gene>
<accession>A0A1B8SRH7</accession>
<evidence type="ECO:0000313" key="5">
    <source>
        <dbReference type="EMBL" id="SUC31620.1"/>
    </source>
</evidence>
<dbReference type="NCBIfam" id="NF007639">
    <property type="entry name" value="PRK10306.1"/>
    <property type="match status" value="1"/>
</dbReference>
<feature type="domain" description="ZinT" evidence="4">
    <location>
        <begin position="40"/>
        <end position="217"/>
    </location>
</feature>
<keyword evidence="1 3" id="KW-0732">Signal</keyword>
<reference evidence="5 6" key="1">
    <citation type="submission" date="2018-06" db="EMBL/GenBank/DDBJ databases">
        <authorList>
            <consortium name="Pathogen Informatics"/>
            <person name="Doyle S."/>
        </authorList>
    </citation>
    <scope>NUCLEOTIDE SEQUENCE [LARGE SCALE GENOMIC DNA]</scope>
    <source>
        <strain evidence="5 6">NCTC11801</strain>
    </source>
</reference>
<feature type="chain" id="PRO_5030025836" evidence="3">
    <location>
        <begin position="25"/>
        <end position="217"/>
    </location>
</feature>
<dbReference type="InterPro" id="IPR012674">
    <property type="entry name" value="Calycin"/>
</dbReference>
<dbReference type="Pfam" id="PF09223">
    <property type="entry name" value="ZinT"/>
    <property type="match status" value="1"/>
</dbReference>
<dbReference type="Gene3D" id="2.40.128.20">
    <property type="match status" value="1"/>
</dbReference>
<keyword evidence="2" id="KW-0862">Zinc</keyword>
<dbReference type="AlphaFoldDB" id="A0A1B8SRH7"/>
<dbReference type="Proteomes" id="UP000254208">
    <property type="component" value="Unassembled WGS sequence"/>
</dbReference>
<proteinExistence type="predicted"/>
<sequence length="217" mass="24797">MYKMAILKTSLYVALALTSYTAAAHGSHSHSHPQSEKALQASKGIFEDADVKDRSLSDWQGIWESVNPLLLNGKLDEVLESKAKKNKDKTVEEYREYYKKGYATDVDSIGIENDVIEFTQNGAVSSCKYDYAGYKILHYTSGKKGVRYLFECKDANSKAPKFIQFSDHIIEPQASGHFHLYMGNESQEKLLSQLENWPTYYPYTLTDEQIVHEMLYH</sequence>
<evidence type="ECO:0000256" key="1">
    <source>
        <dbReference type="ARBA" id="ARBA00022729"/>
    </source>
</evidence>
<evidence type="ECO:0000313" key="6">
    <source>
        <dbReference type="Proteomes" id="UP000254208"/>
    </source>
</evidence>
<protein>
    <submittedName>
        <fullName evidence="5">Cadmium-induced protein ZinT</fullName>
    </submittedName>
</protein>